<evidence type="ECO:0000313" key="2">
    <source>
        <dbReference type="EMBL" id="NYE72085.1"/>
    </source>
</evidence>
<reference evidence="2 3" key="1">
    <citation type="submission" date="2020-07" db="EMBL/GenBank/DDBJ databases">
        <title>Sequencing the genomes of 1000 actinobacteria strains.</title>
        <authorList>
            <person name="Klenk H.-P."/>
        </authorList>
    </citation>
    <scope>NUCLEOTIDE SEQUENCE [LARGE SCALE GENOMIC DNA]</scope>
    <source>
        <strain evidence="2 3">DSM 22083</strain>
    </source>
</reference>
<dbReference type="Proteomes" id="UP000569914">
    <property type="component" value="Unassembled WGS sequence"/>
</dbReference>
<protein>
    <submittedName>
        <fullName evidence="2">Ketosteroid isomerase-like protein</fullName>
    </submittedName>
</protein>
<evidence type="ECO:0000313" key="3">
    <source>
        <dbReference type="Proteomes" id="UP000569914"/>
    </source>
</evidence>
<feature type="domain" description="SnoaL-like" evidence="1">
    <location>
        <begin position="8"/>
        <end position="105"/>
    </location>
</feature>
<dbReference type="Gene3D" id="3.10.450.50">
    <property type="match status" value="1"/>
</dbReference>
<comment type="caution">
    <text evidence="2">The sequence shown here is derived from an EMBL/GenBank/DDBJ whole genome shotgun (WGS) entry which is preliminary data.</text>
</comment>
<dbReference type="EMBL" id="JACCBU010000001">
    <property type="protein sequence ID" value="NYE72085.1"/>
    <property type="molecule type" value="Genomic_DNA"/>
</dbReference>
<evidence type="ECO:0000259" key="1">
    <source>
        <dbReference type="Pfam" id="PF12680"/>
    </source>
</evidence>
<dbReference type="InterPro" id="IPR032710">
    <property type="entry name" value="NTF2-like_dom_sf"/>
</dbReference>
<dbReference type="InterPro" id="IPR037401">
    <property type="entry name" value="SnoaL-like"/>
</dbReference>
<gene>
    <name evidence="2" type="ORF">BKA15_003414</name>
</gene>
<keyword evidence="2" id="KW-0413">Isomerase</keyword>
<organism evidence="2 3">
    <name type="scientific">Microlunatus parietis</name>
    <dbReference type="NCBI Taxonomy" id="682979"/>
    <lineage>
        <taxon>Bacteria</taxon>
        <taxon>Bacillati</taxon>
        <taxon>Actinomycetota</taxon>
        <taxon>Actinomycetes</taxon>
        <taxon>Propionibacteriales</taxon>
        <taxon>Propionibacteriaceae</taxon>
        <taxon>Microlunatus</taxon>
    </lineage>
</organism>
<accession>A0A7Y9I8L0</accession>
<keyword evidence="3" id="KW-1185">Reference proteome</keyword>
<dbReference type="SUPFAM" id="SSF54427">
    <property type="entry name" value="NTF2-like"/>
    <property type="match status" value="1"/>
</dbReference>
<dbReference type="AlphaFoldDB" id="A0A7Y9I8L0"/>
<name>A0A7Y9I8L0_9ACTN</name>
<dbReference type="RefSeq" id="WP_179752668.1">
    <property type="nucleotide sequence ID" value="NZ_JACCBU010000001.1"/>
</dbReference>
<dbReference type="GO" id="GO:0016853">
    <property type="term" value="F:isomerase activity"/>
    <property type="evidence" value="ECO:0007669"/>
    <property type="project" value="UniProtKB-KW"/>
</dbReference>
<sequence>MIDTAALAERFLTTLEARNWEAWQALLADDVVYELPQTRERIRGRAAYLIFNQTYPGDWHLTPKVIIGDGRRAVIWFGWLVRRPEGDETADAQVFLEFDDTGVITKVTDFWPEPYEPPARPEGLIERW</sequence>
<proteinExistence type="predicted"/>
<dbReference type="Pfam" id="PF12680">
    <property type="entry name" value="SnoaL_2"/>
    <property type="match status" value="1"/>
</dbReference>